<evidence type="ECO:0000256" key="3">
    <source>
        <dbReference type="SAM" id="SignalP"/>
    </source>
</evidence>
<dbReference type="EMBL" id="JAAVNE010000036">
    <property type="protein sequence ID" value="NKC32993.1"/>
    <property type="molecule type" value="Genomic_DNA"/>
</dbReference>
<evidence type="ECO:0000256" key="2">
    <source>
        <dbReference type="SAM" id="MobiDB-lite"/>
    </source>
</evidence>
<feature type="domain" description="Dienelactone hydrolase" evidence="4">
    <location>
        <begin position="80"/>
        <end position="274"/>
    </location>
</feature>
<reference evidence="5 6" key="1">
    <citation type="submission" date="2020-03" db="EMBL/GenBank/DDBJ databases">
        <title>Roseomonas selenitidurans sp. nov. isolated from urban soil.</title>
        <authorList>
            <person name="Liu H."/>
        </authorList>
    </citation>
    <scope>NUCLEOTIDE SEQUENCE [LARGE SCALE GENOMIC DNA]</scope>
    <source>
        <strain evidence="5 6">BU-1</strain>
    </source>
</reference>
<dbReference type="PANTHER" id="PTHR22946">
    <property type="entry name" value="DIENELACTONE HYDROLASE DOMAIN-CONTAINING PROTEIN-RELATED"/>
    <property type="match status" value="1"/>
</dbReference>
<dbReference type="PANTHER" id="PTHR22946:SF9">
    <property type="entry name" value="POLYKETIDE TRANSFERASE AF380"/>
    <property type="match status" value="1"/>
</dbReference>
<protein>
    <recommendedName>
        <fullName evidence="4">Dienelactone hydrolase domain-containing protein</fullName>
    </recommendedName>
</protein>
<dbReference type="InterPro" id="IPR050261">
    <property type="entry name" value="FrsA_esterase"/>
</dbReference>
<feature type="signal peptide" evidence="3">
    <location>
        <begin position="1"/>
        <end position="30"/>
    </location>
</feature>
<proteinExistence type="predicted"/>
<accession>A0ABX1EB58</accession>
<dbReference type="Gene3D" id="3.40.50.1820">
    <property type="entry name" value="alpha/beta hydrolase"/>
    <property type="match status" value="1"/>
</dbReference>
<comment type="caution">
    <text evidence="5">The sequence shown here is derived from an EMBL/GenBank/DDBJ whole genome shotgun (WGS) entry which is preliminary data.</text>
</comment>
<sequence>MVKPSCAGHDAMRRALALLLALLLAAPALAQPEPARRVPAQQRRSLAERPVVPGEPVSFPSRTPSGPSALLAGEGAPATIRAWLTVPAGATGPLPAMVIAHGSGGILPGREVDWAARLQALGLATLVVDSFGPRGVAATGDDQSRLPLAASIADHVAALAFLAADPRIDAARIGIIGFSKGGQMALYTALEPFARGAGGARYALHIALYASCSIPYFAPAVTGAPVVFLLGGADDYTPAAPCARYADWFAARGAPVRQVVFPGAHHGFDLPTPPRFLPRAQSARACDLDLHLEPAGAARRDGTPLPAEAIGATLRACMEYGATFGGDATALAGAVAEVTAAVRAHLLAR</sequence>
<feature type="chain" id="PRO_5045971550" description="Dienelactone hydrolase domain-containing protein" evidence="3">
    <location>
        <begin position="31"/>
        <end position="349"/>
    </location>
</feature>
<keyword evidence="3" id="KW-0732">Signal</keyword>
<dbReference type="InterPro" id="IPR029058">
    <property type="entry name" value="AB_hydrolase_fold"/>
</dbReference>
<gene>
    <name evidence="5" type="ORF">HEQ75_19160</name>
</gene>
<dbReference type="InterPro" id="IPR002925">
    <property type="entry name" value="Dienelactn_hydro"/>
</dbReference>
<organism evidence="5 6">
    <name type="scientific">Falsiroseomonas selenitidurans</name>
    <dbReference type="NCBI Taxonomy" id="2716335"/>
    <lineage>
        <taxon>Bacteria</taxon>
        <taxon>Pseudomonadati</taxon>
        <taxon>Pseudomonadota</taxon>
        <taxon>Alphaproteobacteria</taxon>
        <taxon>Acetobacterales</taxon>
        <taxon>Roseomonadaceae</taxon>
        <taxon>Falsiroseomonas</taxon>
    </lineage>
</organism>
<keyword evidence="6" id="KW-1185">Reference proteome</keyword>
<keyword evidence="1" id="KW-0378">Hydrolase</keyword>
<dbReference type="RefSeq" id="WP_168033699.1">
    <property type="nucleotide sequence ID" value="NZ_JAAVNE010000036.1"/>
</dbReference>
<evidence type="ECO:0000256" key="1">
    <source>
        <dbReference type="ARBA" id="ARBA00022801"/>
    </source>
</evidence>
<feature type="region of interest" description="Disordered" evidence="2">
    <location>
        <begin position="33"/>
        <end position="66"/>
    </location>
</feature>
<evidence type="ECO:0000259" key="4">
    <source>
        <dbReference type="Pfam" id="PF01738"/>
    </source>
</evidence>
<dbReference type="Proteomes" id="UP000787635">
    <property type="component" value="Unassembled WGS sequence"/>
</dbReference>
<dbReference type="Pfam" id="PF01738">
    <property type="entry name" value="DLH"/>
    <property type="match status" value="1"/>
</dbReference>
<name>A0ABX1EB58_9PROT</name>
<evidence type="ECO:0000313" key="5">
    <source>
        <dbReference type="EMBL" id="NKC32993.1"/>
    </source>
</evidence>
<dbReference type="SUPFAM" id="SSF53474">
    <property type="entry name" value="alpha/beta-Hydrolases"/>
    <property type="match status" value="1"/>
</dbReference>
<evidence type="ECO:0000313" key="6">
    <source>
        <dbReference type="Proteomes" id="UP000787635"/>
    </source>
</evidence>